<comment type="caution">
    <text evidence="2">The sequence shown here is derived from an EMBL/GenBank/DDBJ whole genome shotgun (WGS) entry which is preliminary data.</text>
</comment>
<organism evidence="2 3">
    <name type="scientific">Pleurodeles waltl</name>
    <name type="common">Iberian ribbed newt</name>
    <dbReference type="NCBI Taxonomy" id="8319"/>
    <lineage>
        <taxon>Eukaryota</taxon>
        <taxon>Metazoa</taxon>
        <taxon>Chordata</taxon>
        <taxon>Craniata</taxon>
        <taxon>Vertebrata</taxon>
        <taxon>Euteleostomi</taxon>
        <taxon>Amphibia</taxon>
        <taxon>Batrachia</taxon>
        <taxon>Caudata</taxon>
        <taxon>Salamandroidea</taxon>
        <taxon>Salamandridae</taxon>
        <taxon>Pleurodelinae</taxon>
        <taxon>Pleurodeles</taxon>
    </lineage>
</organism>
<dbReference type="Proteomes" id="UP001066276">
    <property type="component" value="Chromosome 1_1"/>
</dbReference>
<feature type="non-terminal residue" evidence="2">
    <location>
        <position position="1"/>
    </location>
</feature>
<protein>
    <submittedName>
        <fullName evidence="2">Uncharacterized protein</fullName>
    </submittedName>
</protein>
<evidence type="ECO:0000256" key="1">
    <source>
        <dbReference type="SAM" id="MobiDB-lite"/>
    </source>
</evidence>
<proteinExistence type="predicted"/>
<evidence type="ECO:0000313" key="2">
    <source>
        <dbReference type="EMBL" id="KAJ1214890.1"/>
    </source>
</evidence>
<feature type="non-terminal residue" evidence="2">
    <location>
        <position position="86"/>
    </location>
</feature>
<dbReference type="EMBL" id="JANPWB010000001">
    <property type="protein sequence ID" value="KAJ1214890.1"/>
    <property type="molecule type" value="Genomic_DNA"/>
</dbReference>
<name>A0AAV7WRV8_PLEWA</name>
<accession>A0AAV7WRV8</accession>
<dbReference type="AlphaFoldDB" id="A0AAV7WRV8"/>
<reference evidence="2" key="1">
    <citation type="journal article" date="2022" name="bioRxiv">
        <title>Sequencing and chromosome-scale assembly of the giantPleurodeles waltlgenome.</title>
        <authorList>
            <person name="Brown T."/>
            <person name="Elewa A."/>
            <person name="Iarovenko S."/>
            <person name="Subramanian E."/>
            <person name="Araus A.J."/>
            <person name="Petzold A."/>
            <person name="Susuki M."/>
            <person name="Suzuki K.-i.T."/>
            <person name="Hayashi T."/>
            <person name="Toyoda A."/>
            <person name="Oliveira C."/>
            <person name="Osipova E."/>
            <person name="Leigh N.D."/>
            <person name="Simon A."/>
            <person name="Yun M.H."/>
        </authorList>
    </citation>
    <scope>NUCLEOTIDE SEQUENCE</scope>
    <source>
        <strain evidence="2">20211129_DDA</strain>
        <tissue evidence="2">Liver</tissue>
    </source>
</reference>
<sequence length="86" mass="9365">IQRMGCLQAFQNGRYSFAPRPPSSGGLDGAPRSQGRIPHRPYFSPSSQIPTIHLEQSGIRIYHSPVRSLVGTVVLYQTPQTSGGNT</sequence>
<keyword evidence="3" id="KW-1185">Reference proteome</keyword>
<gene>
    <name evidence="2" type="ORF">NDU88_002501</name>
</gene>
<evidence type="ECO:0000313" key="3">
    <source>
        <dbReference type="Proteomes" id="UP001066276"/>
    </source>
</evidence>
<feature type="region of interest" description="Disordered" evidence="1">
    <location>
        <begin position="15"/>
        <end position="48"/>
    </location>
</feature>